<evidence type="ECO:0000313" key="2">
    <source>
        <dbReference type="Proteomes" id="UP001163321"/>
    </source>
</evidence>
<gene>
    <name evidence="1" type="ORF">PsorP6_001859</name>
</gene>
<evidence type="ECO:0000313" key="1">
    <source>
        <dbReference type="EMBL" id="KAI9922604.1"/>
    </source>
</evidence>
<proteinExistence type="predicted"/>
<sequence length="67" mass="7638">MMESRKVHAVDFGGVHFAALHRLVKERAHEGQSSKRSNGYFHQSDEAGIMRVVVARAEFGVFWSYDN</sequence>
<dbReference type="Proteomes" id="UP001163321">
    <property type="component" value="Chromosome 1"/>
</dbReference>
<dbReference type="EMBL" id="CM047580">
    <property type="protein sequence ID" value="KAI9922604.1"/>
    <property type="molecule type" value="Genomic_DNA"/>
</dbReference>
<keyword evidence="2" id="KW-1185">Reference proteome</keyword>
<reference evidence="1 2" key="1">
    <citation type="journal article" date="2022" name="bioRxiv">
        <title>The genome of the oomycete Peronosclerospora sorghi, a cosmopolitan pathogen of maize and sorghum, is inflated with dispersed pseudogenes.</title>
        <authorList>
            <person name="Fletcher K."/>
            <person name="Martin F."/>
            <person name="Isakeit T."/>
            <person name="Cavanaugh K."/>
            <person name="Magill C."/>
            <person name="Michelmore R."/>
        </authorList>
    </citation>
    <scope>NUCLEOTIDE SEQUENCE [LARGE SCALE GENOMIC DNA]</scope>
    <source>
        <strain evidence="1">P6</strain>
    </source>
</reference>
<accession>A0ACC0WV08</accession>
<organism evidence="1 2">
    <name type="scientific">Peronosclerospora sorghi</name>
    <dbReference type="NCBI Taxonomy" id="230839"/>
    <lineage>
        <taxon>Eukaryota</taxon>
        <taxon>Sar</taxon>
        <taxon>Stramenopiles</taxon>
        <taxon>Oomycota</taxon>
        <taxon>Peronosporomycetes</taxon>
        <taxon>Peronosporales</taxon>
        <taxon>Peronosporaceae</taxon>
        <taxon>Peronosclerospora</taxon>
    </lineage>
</organism>
<name>A0ACC0WV08_9STRA</name>
<comment type="caution">
    <text evidence="1">The sequence shown here is derived from an EMBL/GenBank/DDBJ whole genome shotgun (WGS) entry which is preliminary data.</text>
</comment>
<protein>
    <submittedName>
        <fullName evidence="1">Uncharacterized protein</fullName>
    </submittedName>
</protein>